<dbReference type="EnsemblMetazoa" id="ENSAATROPT014124">
    <property type="protein sequence ID" value="ENSAATROPP012874"/>
    <property type="gene ID" value="ENSAATROPG011451"/>
</dbReference>
<proteinExistence type="predicted"/>
<accession>A0AAG5DQ93</accession>
<dbReference type="Proteomes" id="UP000075880">
    <property type="component" value="Unassembled WGS sequence"/>
</dbReference>
<evidence type="ECO:0000313" key="1">
    <source>
        <dbReference type="EnsemblMetazoa" id="ENSAATROPP012874"/>
    </source>
</evidence>
<sequence length="442" mass="49217">MEHPQARDAVERAIVHVTDVATVEIEHLQLLLPDELVASELAQLVPIQVDGGRVHRDVLGHLRVVGGPTVHDVRLPRVVVVAAAPIRARHLAVARIEVTAVARGEAVRLVAAEEIVRSQVHQRPDAGAPLVLHRAHHRVEVHDARVLPQVGQLVDALQPLHRAVAVDRIVAEVELGDLARIIDPRQCQCANLQLADVVPVQHHLHQVALVQERAGGHLLQHVVVEEERLDAVRDALAVDGRQPVERHVQHLDLQVVQVVVVAQLADVVLVHVEPLERRREVAVVEHAYLVVRHVEEDERRQRGEHAANVLQLVVVQPDGADGRVRAERRLVDVADLVRRQVEHVQRGERHERVPRDVGDAVLHQPQPEQLLQALERRVVNGANAVLAEIERLQEAQLAQPGRDLRQPVVVQVEVVQVGEVLQGAPVHRLDRVRLHVQLVEHV</sequence>
<dbReference type="AlphaFoldDB" id="A0AAG5DQ93"/>
<reference evidence="1" key="1">
    <citation type="submission" date="2024-04" db="UniProtKB">
        <authorList>
            <consortium name="EnsemblMetazoa"/>
        </authorList>
    </citation>
    <scope>IDENTIFICATION</scope>
    <source>
        <strain evidence="1">EBRO</strain>
    </source>
</reference>
<keyword evidence="2" id="KW-1185">Reference proteome</keyword>
<name>A0AAG5DQ93_ANOAO</name>
<evidence type="ECO:0000313" key="2">
    <source>
        <dbReference type="Proteomes" id="UP000075880"/>
    </source>
</evidence>
<protein>
    <submittedName>
        <fullName evidence="1">Uncharacterized protein</fullName>
    </submittedName>
</protein>
<organism evidence="1 2">
    <name type="scientific">Anopheles atroparvus</name>
    <name type="common">European mosquito</name>
    <dbReference type="NCBI Taxonomy" id="41427"/>
    <lineage>
        <taxon>Eukaryota</taxon>
        <taxon>Metazoa</taxon>
        <taxon>Ecdysozoa</taxon>
        <taxon>Arthropoda</taxon>
        <taxon>Hexapoda</taxon>
        <taxon>Insecta</taxon>
        <taxon>Pterygota</taxon>
        <taxon>Neoptera</taxon>
        <taxon>Endopterygota</taxon>
        <taxon>Diptera</taxon>
        <taxon>Nematocera</taxon>
        <taxon>Culicoidea</taxon>
        <taxon>Culicidae</taxon>
        <taxon>Anophelinae</taxon>
        <taxon>Anopheles</taxon>
    </lineage>
</organism>